<dbReference type="OrthoDB" id="6159439at2759"/>
<evidence type="ECO:0000256" key="6">
    <source>
        <dbReference type="SAM" id="MobiDB-lite"/>
    </source>
</evidence>
<dbReference type="GO" id="GO:0000981">
    <property type="term" value="F:DNA-binding transcription factor activity, RNA polymerase II-specific"/>
    <property type="evidence" value="ECO:0007669"/>
    <property type="project" value="InterPro"/>
</dbReference>
<dbReference type="PROSITE" id="PS00027">
    <property type="entry name" value="HOMEOBOX_1"/>
    <property type="match status" value="1"/>
</dbReference>
<dbReference type="PRINTS" id="PR00024">
    <property type="entry name" value="HOMEOBOX"/>
</dbReference>
<dbReference type="AlphaFoldDB" id="A0A2T7PMY6"/>
<dbReference type="EMBL" id="PZQS01000003">
    <property type="protein sequence ID" value="PVD34808.1"/>
    <property type="molecule type" value="Genomic_DNA"/>
</dbReference>
<dbReference type="InterPro" id="IPR020479">
    <property type="entry name" value="HD_metazoa"/>
</dbReference>
<dbReference type="GO" id="GO:1990837">
    <property type="term" value="F:sequence-specific double-stranded DNA binding"/>
    <property type="evidence" value="ECO:0007669"/>
    <property type="project" value="TreeGrafter"/>
</dbReference>
<gene>
    <name evidence="8" type="ORF">C0Q70_06086</name>
</gene>
<evidence type="ECO:0000256" key="3">
    <source>
        <dbReference type="ARBA" id="ARBA00023242"/>
    </source>
</evidence>
<dbReference type="PROSITE" id="PS50071">
    <property type="entry name" value="HOMEOBOX_2"/>
    <property type="match status" value="1"/>
</dbReference>
<evidence type="ECO:0000256" key="5">
    <source>
        <dbReference type="RuleBase" id="RU000682"/>
    </source>
</evidence>
<feature type="region of interest" description="Disordered" evidence="6">
    <location>
        <begin position="185"/>
        <end position="226"/>
    </location>
</feature>
<sequence>MLLHHVSLANAVQKVASLDKRVMSQIDTSAACGQERREIMQQAPSGDGLESGLVMDSCAGHGQRDSTPQSPPPSLLYPNPITSLLHPSLFSPSIDRDISVYLSAMSRSFYVDSLIVQKPPVTSHSVAASVVASVTSNSALLPHHHIVHQAAGGPPGLACHFRHPSDVLALCCPLCIHPGTPPTALPPLPPPPPPPPASHHHHHHHHHPSLSLVGKPASHSSLPPPPVVPKSLVTGLAAATFSGQFQHLDLVSSQYPGSTQPHPNTAVLHRQRPSPAGAGRLVQSVSPPVLSTKRSGCHDVGAVNGPADDLPSSKRIRTAFTSTQLLELEREFAANMYLSRLRRIEIATYLNLSEKQVKIWFQNRRVKFKKEGEPETRDRCRCLRTLVYRALRRMTASFLRLTRERERERQKRH</sequence>
<dbReference type="InterPro" id="IPR042191">
    <property type="entry name" value="GSH1/2"/>
</dbReference>
<name>A0A2T7PMY6_POMCA</name>
<evidence type="ECO:0000256" key="2">
    <source>
        <dbReference type="ARBA" id="ARBA00023155"/>
    </source>
</evidence>
<feature type="compositionally biased region" description="Pro residues" evidence="6">
    <location>
        <begin position="185"/>
        <end position="197"/>
    </location>
</feature>
<feature type="domain" description="Homeobox" evidence="7">
    <location>
        <begin position="311"/>
        <end position="371"/>
    </location>
</feature>
<dbReference type="Proteomes" id="UP000245119">
    <property type="component" value="Linkage Group LG3"/>
</dbReference>
<dbReference type="GO" id="GO:0005634">
    <property type="term" value="C:nucleus"/>
    <property type="evidence" value="ECO:0007669"/>
    <property type="project" value="UniProtKB-SubCell"/>
</dbReference>
<comment type="subcellular location">
    <subcellularLocation>
        <location evidence="4 5">Nucleus</location>
    </subcellularLocation>
</comment>
<dbReference type="Pfam" id="PF00046">
    <property type="entry name" value="Homeodomain"/>
    <property type="match status" value="1"/>
</dbReference>
<feature type="compositionally biased region" description="Basic residues" evidence="6">
    <location>
        <begin position="198"/>
        <end position="208"/>
    </location>
</feature>
<feature type="region of interest" description="Disordered" evidence="6">
    <location>
        <begin position="253"/>
        <end position="281"/>
    </location>
</feature>
<keyword evidence="2 4" id="KW-0371">Homeobox</keyword>
<dbReference type="InterPro" id="IPR009057">
    <property type="entry name" value="Homeodomain-like_sf"/>
</dbReference>
<dbReference type="PANTHER" id="PTHR47421:SF2">
    <property type="entry name" value="GS HOMEOBOX 1"/>
    <property type="match status" value="1"/>
</dbReference>
<protein>
    <recommendedName>
        <fullName evidence="7">Homeobox domain-containing protein</fullName>
    </recommendedName>
</protein>
<evidence type="ECO:0000256" key="4">
    <source>
        <dbReference type="PROSITE-ProRule" id="PRU00108"/>
    </source>
</evidence>
<organism evidence="8 9">
    <name type="scientific">Pomacea canaliculata</name>
    <name type="common">Golden apple snail</name>
    <dbReference type="NCBI Taxonomy" id="400727"/>
    <lineage>
        <taxon>Eukaryota</taxon>
        <taxon>Metazoa</taxon>
        <taxon>Spiralia</taxon>
        <taxon>Lophotrochozoa</taxon>
        <taxon>Mollusca</taxon>
        <taxon>Gastropoda</taxon>
        <taxon>Caenogastropoda</taxon>
        <taxon>Architaenioglossa</taxon>
        <taxon>Ampullarioidea</taxon>
        <taxon>Ampullariidae</taxon>
        <taxon>Pomacea</taxon>
    </lineage>
</organism>
<proteinExistence type="predicted"/>
<dbReference type="InterPro" id="IPR017970">
    <property type="entry name" value="Homeobox_CS"/>
</dbReference>
<dbReference type="Gene3D" id="1.10.10.60">
    <property type="entry name" value="Homeodomain-like"/>
    <property type="match status" value="1"/>
</dbReference>
<keyword evidence="9" id="KW-1185">Reference proteome</keyword>
<dbReference type="CDD" id="cd00086">
    <property type="entry name" value="homeodomain"/>
    <property type="match status" value="1"/>
</dbReference>
<feature type="DNA-binding region" description="Homeobox" evidence="4">
    <location>
        <begin position="313"/>
        <end position="372"/>
    </location>
</feature>
<evidence type="ECO:0000313" key="9">
    <source>
        <dbReference type="Proteomes" id="UP000245119"/>
    </source>
</evidence>
<accession>A0A2T7PMY6</accession>
<keyword evidence="3 4" id="KW-0539">Nucleus</keyword>
<dbReference type="InterPro" id="IPR001356">
    <property type="entry name" value="HD"/>
</dbReference>
<keyword evidence="1 4" id="KW-0238">DNA-binding</keyword>
<feature type="compositionally biased region" description="Polar residues" evidence="6">
    <location>
        <begin position="253"/>
        <end position="263"/>
    </location>
</feature>
<evidence type="ECO:0000313" key="8">
    <source>
        <dbReference type="EMBL" id="PVD34808.1"/>
    </source>
</evidence>
<dbReference type="PANTHER" id="PTHR47421">
    <property type="entry name" value="GS HOMEOBOX 2"/>
    <property type="match status" value="1"/>
</dbReference>
<dbReference type="FunFam" id="1.10.10.60:FF:000395">
    <property type="entry name" value="GS homeobox 2"/>
    <property type="match status" value="1"/>
</dbReference>
<comment type="caution">
    <text evidence="8">The sequence shown here is derived from an EMBL/GenBank/DDBJ whole genome shotgun (WGS) entry which is preliminary data.</text>
</comment>
<feature type="region of interest" description="Disordered" evidence="6">
    <location>
        <begin position="44"/>
        <end position="75"/>
    </location>
</feature>
<reference evidence="8 9" key="1">
    <citation type="submission" date="2018-04" db="EMBL/GenBank/DDBJ databases">
        <title>The genome of golden apple snail Pomacea canaliculata provides insight into stress tolerance and invasive adaptation.</title>
        <authorList>
            <person name="Liu C."/>
            <person name="Liu B."/>
            <person name="Ren Y."/>
            <person name="Zhang Y."/>
            <person name="Wang H."/>
            <person name="Li S."/>
            <person name="Jiang F."/>
            <person name="Yin L."/>
            <person name="Zhang G."/>
            <person name="Qian W."/>
            <person name="Fan W."/>
        </authorList>
    </citation>
    <scope>NUCLEOTIDE SEQUENCE [LARGE SCALE GENOMIC DNA]</scope>
    <source>
        <strain evidence="8">SZHN2017</strain>
        <tissue evidence="8">Muscle</tissue>
    </source>
</reference>
<dbReference type="SUPFAM" id="SSF46689">
    <property type="entry name" value="Homeodomain-like"/>
    <property type="match status" value="1"/>
</dbReference>
<dbReference type="SMART" id="SM00389">
    <property type="entry name" value="HOX"/>
    <property type="match status" value="1"/>
</dbReference>
<evidence type="ECO:0000256" key="1">
    <source>
        <dbReference type="ARBA" id="ARBA00023125"/>
    </source>
</evidence>
<evidence type="ECO:0000259" key="7">
    <source>
        <dbReference type="PROSITE" id="PS50071"/>
    </source>
</evidence>